<dbReference type="PANTHER" id="PTHR46211">
    <property type="entry name" value="GLYCEROPHOSPHORYL DIESTER PHOSPHODIESTERASE"/>
    <property type="match status" value="1"/>
</dbReference>
<comment type="caution">
    <text evidence="2">The sequence shown here is derived from an EMBL/GenBank/DDBJ whole genome shotgun (WGS) entry which is preliminary data.</text>
</comment>
<feature type="domain" description="GP-PDE" evidence="1">
    <location>
        <begin position="3"/>
        <end position="256"/>
    </location>
</feature>
<dbReference type="AlphaFoldDB" id="A0A1V1PI35"/>
<accession>A0A1V1PI35</accession>
<dbReference type="InterPro" id="IPR030395">
    <property type="entry name" value="GP_PDE_dom"/>
</dbReference>
<dbReference type="EMBL" id="ATBP01000007">
    <property type="protein sequence ID" value="ETR74434.1"/>
    <property type="molecule type" value="Genomic_DNA"/>
</dbReference>
<name>A0A1V1PI35_9BACT</name>
<protein>
    <submittedName>
        <fullName evidence="2">Glycerophosphoryl diester phosphodiesterase</fullName>
    </submittedName>
</protein>
<evidence type="ECO:0000313" key="3">
    <source>
        <dbReference type="Proteomes" id="UP000189670"/>
    </source>
</evidence>
<dbReference type="GO" id="GO:0008081">
    <property type="term" value="F:phosphoric diester hydrolase activity"/>
    <property type="evidence" value="ECO:0007669"/>
    <property type="project" value="InterPro"/>
</dbReference>
<reference evidence="3" key="1">
    <citation type="submission" date="2012-11" db="EMBL/GenBank/DDBJ databases">
        <authorList>
            <person name="Lucero-Rivera Y.E."/>
            <person name="Tovar-Ramirez D."/>
        </authorList>
    </citation>
    <scope>NUCLEOTIDE SEQUENCE [LARGE SCALE GENOMIC DNA]</scope>
    <source>
        <strain evidence="3">Araruama</strain>
    </source>
</reference>
<organism evidence="2 3">
    <name type="scientific">Candidatus Magnetoglobus multicellularis str. Araruama</name>
    <dbReference type="NCBI Taxonomy" id="890399"/>
    <lineage>
        <taxon>Bacteria</taxon>
        <taxon>Pseudomonadati</taxon>
        <taxon>Thermodesulfobacteriota</taxon>
        <taxon>Desulfobacteria</taxon>
        <taxon>Desulfobacterales</taxon>
        <taxon>Desulfobacteraceae</taxon>
        <taxon>Candidatus Magnetoglobus</taxon>
    </lineage>
</organism>
<dbReference type="Pfam" id="PF03009">
    <property type="entry name" value="GDPD"/>
    <property type="match status" value="1"/>
</dbReference>
<gene>
    <name evidence="2" type="ORF">OMM_00205</name>
</gene>
<dbReference type="InterPro" id="IPR017946">
    <property type="entry name" value="PLC-like_Pdiesterase_TIM-brl"/>
</dbReference>
<dbReference type="PROSITE" id="PS51704">
    <property type="entry name" value="GP_PDE"/>
    <property type="match status" value="1"/>
</dbReference>
<proteinExistence type="predicted"/>
<evidence type="ECO:0000313" key="2">
    <source>
        <dbReference type="EMBL" id="ETR74434.1"/>
    </source>
</evidence>
<dbReference type="PANTHER" id="PTHR46211:SF14">
    <property type="entry name" value="GLYCEROPHOSPHODIESTER PHOSPHODIESTERASE"/>
    <property type="match status" value="1"/>
</dbReference>
<evidence type="ECO:0000259" key="1">
    <source>
        <dbReference type="PROSITE" id="PS51704"/>
    </source>
</evidence>
<dbReference type="GO" id="GO:0006629">
    <property type="term" value="P:lipid metabolic process"/>
    <property type="evidence" value="ECO:0007669"/>
    <property type="project" value="InterPro"/>
</dbReference>
<dbReference type="Gene3D" id="3.20.20.190">
    <property type="entry name" value="Phosphatidylinositol (PI) phosphodiesterase"/>
    <property type="match status" value="1"/>
</dbReference>
<sequence>MMITNIAHRGARLIAPENTLEAARMAYQFGSSMWELDVQYTADKQLIVIHDDTLERTSDIHLFSAYKHRHPWRVCDFTASEIQLLNSGYSFQNHAKDIPFKKYQAPLLDEAIHFSKDIGLGINIEIKDHKGLPGHDTIASQVYDTAKKHDYLPQILFSSFNINYLFQIRAIDADARIAVLMDTHDHNILDLLLKINAQAYHPYWELIDQETIDLLHQQGILVNVWTVNSRIDMIRLIKIGVDGIITDNPALLDSLGGELELGSDLDC</sequence>
<dbReference type="SUPFAM" id="SSF51695">
    <property type="entry name" value="PLC-like phosphodiesterases"/>
    <property type="match status" value="1"/>
</dbReference>
<dbReference type="Proteomes" id="UP000189670">
    <property type="component" value="Unassembled WGS sequence"/>
</dbReference>